<dbReference type="AlphaFoldDB" id="A0A086MRI3"/>
<name>A0A086MRI3_9ACTN</name>
<dbReference type="Proteomes" id="UP000029095">
    <property type="component" value="Unassembled WGS sequence"/>
</dbReference>
<accession>A0A086MRI3</accession>
<evidence type="ECO:0000313" key="1">
    <source>
        <dbReference type="EMBL" id="KFG71501.1"/>
    </source>
</evidence>
<evidence type="ECO:0000313" key="2">
    <source>
        <dbReference type="Proteomes" id="UP000029095"/>
    </source>
</evidence>
<gene>
    <name evidence="1" type="ORF">FM21_35195</name>
</gene>
<protein>
    <submittedName>
        <fullName evidence="1">Uncharacterized protein</fullName>
    </submittedName>
</protein>
<keyword evidence="2" id="KW-1185">Reference proteome</keyword>
<proteinExistence type="predicted"/>
<dbReference type="HOGENOM" id="CLU_2720657_0_0_11"/>
<organism evidence="1 2">
    <name type="scientific">Streptomyces mutabilis</name>
    <dbReference type="NCBI Taxonomy" id="67332"/>
    <lineage>
        <taxon>Bacteria</taxon>
        <taxon>Bacillati</taxon>
        <taxon>Actinomycetota</taxon>
        <taxon>Actinomycetes</taxon>
        <taxon>Kitasatosporales</taxon>
        <taxon>Streptomycetaceae</taxon>
        <taxon>Streptomyces</taxon>
    </lineage>
</organism>
<reference evidence="1 2" key="1">
    <citation type="submission" date="2014-05" db="EMBL/GenBank/DDBJ databases">
        <title>Complete genome sequence of the Streptomyces mutabilis TRM45540.</title>
        <authorList>
            <person name="Luo X."/>
            <person name="Zhang L."/>
        </authorList>
    </citation>
    <scope>NUCLEOTIDE SEQUENCE [LARGE SCALE GENOMIC DNA]</scope>
    <source>
        <strain evidence="1 2">TRM45540</strain>
    </source>
</reference>
<dbReference type="EMBL" id="JNFQ01000007">
    <property type="protein sequence ID" value="KFG71501.1"/>
    <property type="molecule type" value="Genomic_DNA"/>
</dbReference>
<sequence length="72" mass="7868">MLVVGGVGERHELGKVGFHLVGDAGYLPLRGGGDGGRWSMVRRDRKCMRERALQVAYREYVPTGARSGLPRG</sequence>
<comment type="caution">
    <text evidence="1">The sequence shown here is derived from an EMBL/GenBank/DDBJ whole genome shotgun (WGS) entry which is preliminary data.</text>
</comment>